<evidence type="ECO:0000256" key="4">
    <source>
        <dbReference type="ARBA" id="ARBA00022605"/>
    </source>
</evidence>
<evidence type="ECO:0000313" key="10">
    <source>
        <dbReference type="Proteomes" id="UP001190700"/>
    </source>
</evidence>
<sequence length="217" mass="23799">MFSCRKNTLSVQCGGDGNVSEDVAADQDLSRSITRIAIPSKGRMAEDTQDLLADCQLKVRKLNPRQYIAKMPSLDGVEVWFQRASDVMRRLRAGDVDIGIVGNDMFVEFGAGDPDLIVLHDKLGFGHCHLALGVPNGGKFANINNIDELKAMPQWTAKNPLKVVTGYHYVAREYFKKIGMEHVQLLNADGALEALPQSVAKLLQEPDGGHDPAIEQT</sequence>
<comment type="pathway">
    <text evidence="2">Amino-acid biosynthesis; L-histidine biosynthesis; L-histidine from 5-phospho-alpha-D-ribose 1-diphosphate: step 1/9.</text>
</comment>
<dbReference type="InterPro" id="IPR013820">
    <property type="entry name" value="ATP_PRibTrfase_cat"/>
</dbReference>
<reference evidence="9 10" key="1">
    <citation type="journal article" date="2015" name="Genome Biol. Evol.">
        <title>Comparative Genomics of a Bacterivorous Green Alga Reveals Evolutionary Causalities and Consequences of Phago-Mixotrophic Mode of Nutrition.</title>
        <authorList>
            <person name="Burns J.A."/>
            <person name="Paasch A."/>
            <person name="Narechania A."/>
            <person name="Kim E."/>
        </authorList>
    </citation>
    <scope>NUCLEOTIDE SEQUENCE [LARGE SCALE GENOMIC DNA]</scope>
    <source>
        <strain evidence="9 10">PLY_AMNH</strain>
    </source>
</reference>
<keyword evidence="7" id="KW-0368">Histidine biosynthesis</keyword>
<dbReference type="PANTHER" id="PTHR21403:SF8">
    <property type="entry name" value="ATP PHOSPHORIBOSYLTRANSFERASE"/>
    <property type="match status" value="1"/>
</dbReference>
<protein>
    <recommendedName>
        <fullName evidence="3">ATP phosphoribosyltransferase</fullName>
        <ecNumber evidence="3">2.4.2.17</ecNumber>
    </recommendedName>
</protein>
<evidence type="ECO:0000259" key="8">
    <source>
        <dbReference type="Pfam" id="PF01634"/>
    </source>
</evidence>
<comment type="catalytic activity">
    <reaction evidence="1">
        <text>1-(5-phospho-beta-D-ribosyl)-ATP + diphosphate = 5-phospho-alpha-D-ribose 1-diphosphate + ATP</text>
        <dbReference type="Rhea" id="RHEA:18473"/>
        <dbReference type="ChEBI" id="CHEBI:30616"/>
        <dbReference type="ChEBI" id="CHEBI:33019"/>
        <dbReference type="ChEBI" id="CHEBI:58017"/>
        <dbReference type="ChEBI" id="CHEBI:73183"/>
        <dbReference type="EC" id="2.4.2.17"/>
    </reaction>
</comment>
<comment type="caution">
    <text evidence="9">The sequence shown here is derived from an EMBL/GenBank/DDBJ whole genome shotgun (WGS) entry which is preliminary data.</text>
</comment>
<keyword evidence="4" id="KW-0028">Amino-acid biosynthesis</keyword>
<accession>A0AAE0FQF5</accession>
<feature type="domain" description="ATP phosphoribosyltransferase catalytic" evidence="8">
    <location>
        <begin position="83"/>
        <end position="198"/>
    </location>
</feature>
<name>A0AAE0FQF5_9CHLO</name>
<dbReference type="Proteomes" id="UP001190700">
    <property type="component" value="Unassembled WGS sequence"/>
</dbReference>
<keyword evidence="6" id="KW-0808">Transferase</keyword>
<evidence type="ECO:0000256" key="6">
    <source>
        <dbReference type="ARBA" id="ARBA00022679"/>
    </source>
</evidence>
<evidence type="ECO:0000256" key="1">
    <source>
        <dbReference type="ARBA" id="ARBA00000915"/>
    </source>
</evidence>
<evidence type="ECO:0000313" key="9">
    <source>
        <dbReference type="EMBL" id="KAK3263935.1"/>
    </source>
</evidence>
<dbReference type="Gene3D" id="3.40.190.10">
    <property type="entry name" value="Periplasmic binding protein-like II"/>
    <property type="match status" value="2"/>
</dbReference>
<evidence type="ECO:0000256" key="2">
    <source>
        <dbReference type="ARBA" id="ARBA00004667"/>
    </source>
</evidence>
<dbReference type="EMBL" id="LGRX02014924">
    <property type="protein sequence ID" value="KAK3263935.1"/>
    <property type="molecule type" value="Genomic_DNA"/>
</dbReference>
<dbReference type="PANTHER" id="PTHR21403">
    <property type="entry name" value="ATP PHOSPHORIBOSYLTRANSFERASE ATP-PRTASE"/>
    <property type="match status" value="1"/>
</dbReference>
<dbReference type="NCBIfam" id="TIGR00070">
    <property type="entry name" value="hisG"/>
    <property type="match status" value="1"/>
</dbReference>
<dbReference type="GO" id="GO:0005737">
    <property type="term" value="C:cytoplasm"/>
    <property type="evidence" value="ECO:0007669"/>
    <property type="project" value="InterPro"/>
</dbReference>
<gene>
    <name evidence="9" type="ORF">CYMTET_27289</name>
</gene>
<keyword evidence="5" id="KW-0328">Glycosyltransferase</keyword>
<organism evidence="9 10">
    <name type="scientific">Cymbomonas tetramitiformis</name>
    <dbReference type="NCBI Taxonomy" id="36881"/>
    <lineage>
        <taxon>Eukaryota</taxon>
        <taxon>Viridiplantae</taxon>
        <taxon>Chlorophyta</taxon>
        <taxon>Pyramimonadophyceae</taxon>
        <taxon>Pyramimonadales</taxon>
        <taxon>Pyramimonadaceae</taxon>
        <taxon>Cymbomonas</taxon>
    </lineage>
</organism>
<dbReference type="Pfam" id="PF01634">
    <property type="entry name" value="HisG"/>
    <property type="match status" value="1"/>
</dbReference>
<dbReference type="EC" id="2.4.2.17" evidence="3"/>
<evidence type="ECO:0000256" key="5">
    <source>
        <dbReference type="ARBA" id="ARBA00022676"/>
    </source>
</evidence>
<dbReference type="GO" id="GO:0003879">
    <property type="term" value="F:ATP phosphoribosyltransferase activity"/>
    <property type="evidence" value="ECO:0007669"/>
    <property type="project" value="UniProtKB-EC"/>
</dbReference>
<proteinExistence type="predicted"/>
<dbReference type="GO" id="GO:0000105">
    <property type="term" value="P:L-histidine biosynthetic process"/>
    <property type="evidence" value="ECO:0007669"/>
    <property type="project" value="UniProtKB-KW"/>
</dbReference>
<dbReference type="SUPFAM" id="SSF53850">
    <property type="entry name" value="Periplasmic binding protein-like II"/>
    <property type="match status" value="1"/>
</dbReference>
<evidence type="ECO:0000256" key="7">
    <source>
        <dbReference type="ARBA" id="ARBA00023102"/>
    </source>
</evidence>
<dbReference type="AlphaFoldDB" id="A0AAE0FQF5"/>
<keyword evidence="10" id="KW-1185">Reference proteome</keyword>
<evidence type="ECO:0000256" key="3">
    <source>
        <dbReference type="ARBA" id="ARBA00011946"/>
    </source>
</evidence>
<dbReference type="InterPro" id="IPR001348">
    <property type="entry name" value="ATP_PRibTrfase_HisG"/>
</dbReference>